<comment type="caution">
    <text evidence="5">The sequence shown here is derived from an EMBL/GenBank/DDBJ whole genome shotgun (WGS) entry which is preliminary data.</text>
</comment>
<feature type="repeat" description="WD" evidence="3">
    <location>
        <begin position="1118"/>
        <end position="1150"/>
    </location>
</feature>
<dbReference type="PROSITE" id="PS00678">
    <property type="entry name" value="WD_REPEATS_1"/>
    <property type="match status" value="1"/>
</dbReference>
<dbReference type="InterPro" id="IPR049052">
    <property type="entry name" value="nSTAND1"/>
</dbReference>
<feature type="repeat" description="WD" evidence="3">
    <location>
        <begin position="700"/>
        <end position="734"/>
    </location>
</feature>
<dbReference type="PRINTS" id="PR00320">
    <property type="entry name" value="GPROTEINBRPT"/>
</dbReference>
<dbReference type="InterPro" id="IPR019775">
    <property type="entry name" value="WD40_repeat_CS"/>
</dbReference>
<dbReference type="PANTHER" id="PTHR19879:SF9">
    <property type="entry name" value="TRANSCRIPTION INITIATION FACTOR TFIID SUBUNIT 5"/>
    <property type="match status" value="1"/>
</dbReference>
<dbReference type="InterPro" id="IPR010982">
    <property type="entry name" value="Lambda_DNA-bd_dom_sf"/>
</dbReference>
<dbReference type="InterPro" id="IPR027417">
    <property type="entry name" value="P-loop_NTPase"/>
</dbReference>
<dbReference type="InterPro" id="IPR011047">
    <property type="entry name" value="Quinoprotein_ADH-like_sf"/>
</dbReference>
<dbReference type="InterPro" id="IPR001387">
    <property type="entry name" value="Cro/C1-type_HTH"/>
</dbReference>
<dbReference type="Pfam" id="PF00400">
    <property type="entry name" value="WD40"/>
    <property type="match status" value="8"/>
</dbReference>
<keyword evidence="2" id="KW-0677">Repeat</keyword>
<dbReference type="InterPro" id="IPR015943">
    <property type="entry name" value="WD40/YVTN_repeat-like_dom_sf"/>
</dbReference>
<reference evidence="5 6" key="1">
    <citation type="submission" date="2021-01" db="EMBL/GenBank/DDBJ databases">
        <title>Actinoplanes sp. nov. LDG1-06 isolated from lichen.</title>
        <authorList>
            <person name="Saeng-In P."/>
            <person name="Phongsopitanun W."/>
            <person name="Kanchanasin P."/>
            <person name="Yuki M."/>
            <person name="Kudo T."/>
            <person name="Ohkuma M."/>
            <person name="Tanasupawat S."/>
        </authorList>
    </citation>
    <scope>NUCLEOTIDE SEQUENCE [LARGE SCALE GENOMIC DNA]</scope>
    <source>
        <strain evidence="5 6">LDG1-06</strain>
    </source>
</reference>
<keyword evidence="1 3" id="KW-0853">WD repeat</keyword>
<keyword evidence="6" id="KW-1185">Reference proteome</keyword>
<dbReference type="Gene3D" id="3.40.50.300">
    <property type="entry name" value="P-loop containing nucleotide triphosphate hydrolases"/>
    <property type="match status" value="1"/>
</dbReference>
<dbReference type="CDD" id="cd00200">
    <property type="entry name" value="WD40"/>
    <property type="match status" value="1"/>
</dbReference>
<evidence type="ECO:0000313" key="6">
    <source>
        <dbReference type="Proteomes" id="UP000632138"/>
    </source>
</evidence>
<dbReference type="SUPFAM" id="SSF52540">
    <property type="entry name" value="P-loop containing nucleoside triphosphate hydrolases"/>
    <property type="match status" value="1"/>
</dbReference>
<evidence type="ECO:0000256" key="2">
    <source>
        <dbReference type="ARBA" id="ARBA00022737"/>
    </source>
</evidence>
<dbReference type="InterPro" id="IPR020472">
    <property type="entry name" value="WD40_PAC1"/>
</dbReference>
<feature type="repeat" description="WD" evidence="3">
    <location>
        <begin position="827"/>
        <end position="851"/>
    </location>
</feature>
<dbReference type="SMART" id="SM00320">
    <property type="entry name" value="WD40"/>
    <property type="match status" value="9"/>
</dbReference>
<organism evidence="5 6">
    <name type="scientific">Paractinoplanes ovalisporus</name>
    <dbReference type="NCBI Taxonomy" id="2810368"/>
    <lineage>
        <taxon>Bacteria</taxon>
        <taxon>Bacillati</taxon>
        <taxon>Actinomycetota</taxon>
        <taxon>Actinomycetes</taxon>
        <taxon>Micromonosporales</taxon>
        <taxon>Micromonosporaceae</taxon>
        <taxon>Paractinoplanes</taxon>
    </lineage>
</organism>
<name>A0ABS2A3T0_9ACTN</name>
<feature type="domain" description="HTH cro/C1-type" evidence="4">
    <location>
        <begin position="21"/>
        <end position="77"/>
    </location>
</feature>
<dbReference type="SUPFAM" id="SSF47413">
    <property type="entry name" value="lambda repressor-like DNA-binding domains"/>
    <property type="match status" value="1"/>
</dbReference>
<feature type="repeat" description="WD" evidence="3">
    <location>
        <begin position="864"/>
        <end position="905"/>
    </location>
</feature>
<protein>
    <recommendedName>
        <fullName evidence="4">HTH cro/C1-type domain-containing protein</fullName>
    </recommendedName>
</protein>
<evidence type="ECO:0000313" key="5">
    <source>
        <dbReference type="EMBL" id="MBM2614506.1"/>
    </source>
</evidence>
<dbReference type="SUPFAM" id="SSF50978">
    <property type="entry name" value="WD40 repeat-like"/>
    <property type="match status" value="1"/>
</dbReference>
<feature type="repeat" description="WD" evidence="3">
    <location>
        <begin position="608"/>
        <end position="638"/>
    </location>
</feature>
<dbReference type="PANTHER" id="PTHR19879">
    <property type="entry name" value="TRANSCRIPTION INITIATION FACTOR TFIID"/>
    <property type="match status" value="1"/>
</dbReference>
<gene>
    <name evidence="5" type="ORF">JIG36_02910</name>
</gene>
<proteinExistence type="predicted"/>
<dbReference type="PROSITE" id="PS50082">
    <property type="entry name" value="WD_REPEATS_2"/>
    <property type="match status" value="6"/>
</dbReference>
<dbReference type="Pfam" id="PF20703">
    <property type="entry name" value="nSTAND1"/>
    <property type="match status" value="1"/>
</dbReference>
<feature type="repeat" description="WD" evidence="3">
    <location>
        <begin position="1086"/>
        <end position="1107"/>
    </location>
</feature>
<dbReference type="RefSeq" id="WP_203374391.1">
    <property type="nucleotide sequence ID" value="NZ_JAENHP010000001.1"/>
</dbReference>
<dbReference type="EMBL" id="JAENHP010000001">
    <property type="protein sequence ID" value="MBM2614506.1"/>
    <property type="molecule type" value="Genomic_DNA"/>
</dbReference>
<dbReference type="CDD" id="cd00093">
    <property type="entry name" value="HTH_XRE"/>
    <property type="match status" value="1"/>
</dbReference>
<evidence type="ECO:0000256" key="1">
    <source>
        <dbReference type="ARBA" id="ARBA00022574"/>
    </source>
</evidence>
<dbReference type="InterPro" id="IPR036322">
    <property type="entry name" value="WD40_repeat_dom_sf"/>
</dbReference>
<dbReference type="Proteomes" id="UP000632138">
    <property type="component" value="Unassembled WGS sequence"/>
</dbReference>
<dbReference type="SMART" id="SM00530">
    <property type="entry name" value="HTH_XRE"/>
    <property type="match status" value="1"/>
</dbReference>
<dbReference type="Gene3D" id="2.130.10.10">
    <property type="entry name" value="YVTN repeat-like/Quinoprotein amine dehydrogenase"/>
    <property type="match status" value="3"/>
</dbReference>
<sequence>MPRPERPLDGRGGPVEQLAAGLRMLREKAGKPGYRQMAARVNYSVATLSAAASGRRLPTLEVTLAYVTACDGDVEEWERRWREAERPVPVPEATDPSPYPGLATFEPEDAELFFGRDALVAELVRRLGERRFLVVFGPSGAGKSSVVRAGLVPAVGGPSMLLTPGPRPMTELAVHLARHAGVPAGGLLDELRAAPSRASLVVRQGRDGAAPLVVVDQFEEVFAAEVDPAERAEFVTALLAMCADPQGARVVLTARADHYARFAEHPPLLAALADAQVLIGGMSPAELREAVTGPAGKRGARVEGALVATIVAQVSDSPGALPLAAHALREAWHRRQGAMVTLAGYQAAGGVAGAVAHTAERAFQALSEQQRPVARRVLLGMVDVGPDGLVTRRRMSHAELETIEQAPAVIEAFTAARLVTTDRETAEIAHEALVRAWPRLHDWVEESRAGLRLHHQLTEAAAVWTALDRDDDALYRGLRLSSALEAAEAGVIDPGAGELEFLEAGRALRDREARLRTRRGRRLSAALLAGLTVLGVLATVAGVSARQAADERDRAMARELAAGARAERLTDPELALLLARRAYGIRADSETESVLRQATTDARTIFTMDGHDTEVYSLAVNRSRAVSADLNGVVKLWDPSGRTPPATVPVTGDLVDIGPDGQLAIAHWVPGQRGHRQIVLWRPGDAPAGRPLSPAGLAGLSDLEFSPDGRWVATIGDDSRIHVWETAQGRLTRSLAYPGTAEDFAFGPAGKLFLASGDGTARIWDVGTSKPPVVLRIPVQEPPASVAFSPDGRLVAVGGWDKVTVLPADGRGTPEEFRGAEFWYGDVVFSPDSRRLAAGTDDRIIRIWDLSADGAGTGPSGLVLRGHRGPVRDLAFSPDGHRLFSGSDDATVRVWDAAASDPAEVAFPTSPGTRTLLSDDGSVMVATTGPGTLAVRPARTPGRATVLRGAPENPQLLAVSAGGRAVAAAARDSEQISWWQMASGEKPAVVECPRTPDLVTTNDADLSDDGRLLVVNCGDGEIRLWRSGDRRAAAVIAGVGPTAVSPDSTRVALVEESPGSQNIQLWDPVTGKVTRTVENRIRPDDLRFSPDGKLLAAAGEDGAIRVWPTDRKADPVKLTGIVERTSTVSFSPDGRMIAGIGTDGSVRLWNTDGSGEALALDHLDARQLAFSADGRRLITLYGASVRFLPCEVCGPIDDVLELADRRTTRDFTAEERAKYLR</sequence>
<evidence type="ECO:0000256" key="3">
    <source>
        <dbReference type="PROSITE-ProRule" id="PRU00221"/>
    </source>
</evidence>
<evidence type="ECO:0000259" key="4">
    <source>
        <dbReference type="SMART" id="SM00530"/>
    </source>
</evidence>
<accession>A0ABS2A3T0</accession>
<dbReference type="PROSITE" id="PS50294">
    <property type="entry name" value="WD_REPEATS_REGION"/>
    <property type="match status" value="3"/>
</dbReference>
<dbReference type="InterPro" id="IPR001680">
    <property type="entry name" value="WD40_rpt"/>
</dbReference>
<dbReference type="SUPFAM" id="SSF50998">
    <property type="entry name" value="Quinoprotein alcohol dehydrogenase-like"/>
    <property type="match status" value="1"/>
</dbReference>